<protein>
    <recommendedName>
        <fullName evidence="4">ANTAR domain-containing protein</fullName>
    </recommendedName>
</protein>
<evidence type="ECO:0000313" key="2">
    <source>
        <dbReference type="EMBL" id="GAA2473715.1"/>
    </source>
</evidence>
<feature type="region of interest" description="Disordered" evidence="1">
    <location>
        <begin position="96"/>
        <end position="120"/>
    </location>
</feature>
<evidence type="ECO:0008006" key="4">
    <source>
        <dbReference type="Google" id="ProtNLM"/>
    </source>
</evidence>
<evidence type="ECO:0000256" key="1">
    <source>
        <dbReference type="SAM" id="MobiDB-lite"/>
    </source>
</evidence>
<accession>A0ABN3KX00</accession>
<keyword evidence="3" id="KW-1185">Reference proteome</keyword>
<dbReference type="RefSeq" id="WP_344381614.1">
    <property type="nucleotide sequence ID" value="NZ_BAAATA010000003.1"/>
</dbReference>
<sequence>MVINRLTERLGRAIRGDVPPEPARPGAPSRQHNLFEAAAAYVAASAAGDDEAMASAESRVQPDALMFGVTELARRSLVALAHEHGTTPDLMARSLLGLKSGQQPRDRAGEGPSAGAAGPS</sequence>
<comment type="caution">
    <text evidence="2">The sequence shown here is derived from an EMBL/GenBank/DDBJ whole genome shotgun (WGS) entry which is preliminary data.</text>
</comment>
<dbReference type="EMBL" id="BAAATA010000003">
    <property type="protein sequence ID" value="GAA2473715.1"/>
    <property type="molecule type" value="Genomic_DNA"/>
</dbReference>
<evidence type="ECO:0000313" key="3">
    <source>
        <dbReference type="Proteomes" id="UP001501358"/>
    </source>
</evidence>
<dbReference type="Proteomes" id="UP001501358">
    <property type="component" value="Unassembled WGS sequence"/>
</dbReference>
<feature type="compositionally biased region" description="Low complexity" evidence="1">
    <location>
        <begin position="110"/>
        <end position="120"/>
    </location>
</feature>
<gene>
    <name evidence="2" type="ORF">GCM10010406_07030</name>
</gene>
<reference evidence="2 3" key="1">
    <citation type="journal article" date="2019" name="Int. J. Syst. Evol. Microbiol.">
        <title>The Global Catalogue of Microorganisms (GCM) 10K type strain sequencing project: providing services to taxonomists for standard genome sequencing and annotation.</title>
        <authorList>
            <consortium name="The Broad Institute Genomics Platform"/>
            <consortium name="The Broad Institute Genome Sequencing Center for Infectious Disease"/>
            <person name="Wu L."/>
            <person name="Ma J."/>
        </authorList>
    </citation>
    <scope>NUCLEOTIDE SEQUENCE [LARGE SCALE GENOMIC DNA]</scope>
    <source>
        <strain evidence="2 3">JCM 6307</strain>
    </source>
</reference>
<name>A0ABN3KX00_9ACTN</name>
<proteinExistence type="predicted"/>
<organism evidence="2 3">
    <name type="scientific">Streptomyces thermolineatus</name>
    <dbReference type="NCBI Taxonomy" id="44033"/>
    <lineage>
        <taxon>Bacteria</taxon>
        <taxon>Bacillati</taxon>
        <taxon>Actinomycetota</taxon>
        <taxon>Actinomycetes</taxon>
        <taxon>Kitasatosporales</taxon>
        <taxon>Streptomycetaceae</taxon>
        <taxon>Streptomyces</taxon>
    </lineage>
</organism>